<dbReference type="AlphaFoldDB" id="A0A1H6ECA3"/>
<evidence type="ECO:0000313" key="3">
    <source>
        <dbReference type="Proteomes" id="UP000236732"/>
    </source>
</evidence>
<evidence type="ECO:0000313" key="2">
    <source>
        <dbReference type="EMBL" id="SEG95440.1"/>
    </source>
</evidence>
<dbReference type="EMBL" id="FNVT01000009">
    <property type="protein sequence ID" value="SEG95440.1"/>
    <property type="molecule type" value="Genomic_DNA"/>
</dbReference>
<dbReference type="InterPro" id="IPR005509">
    <property type="entry name" value="AfsA_hotdog_dom"/>
</dbReference>
<accession>A0A1H6ECA3</accession>
<protein>
    <submittedName>
        <fullName evidence="2">A-factor biosynthesis hotdog domain-containing protein</fullName>
    </submittedName>
</protein>
<feature type="domain" description="A-factor biosynthesis hotdog" evidence="1">
    <location>
        <begin position="85"/>
        <end position="215"/>
    </location>
</feature>
<proteinExistence type="predicted"/>
<organism evidence="2 3">
    <name type="scientific">Nonomuraea solani</name>
    <dbReference type="NCBI Taxonomy" id="1144553"/>
    <lineage>
        <taxon>Bacteria</taxon>
        <taxon>Bacillati</taxon>
        <taxon>Actinomycetota</taxon>
        <taxon>Actinomycetes</taxon>
        <taxon>Streptosporangiales</taxon>
        <taxon>Streptosporangiaceae</taxon>
        <taxon>Nonomuraea</taxon>
    </lineage>
</organism>
<dbReference type="Gene3D" id="3.10.129.10">
    <property type="entry name" value="Hotdog Thioesterase"/>
    <property type="match status" value="1"/>
</dbReference>
<dbReference type="InterPro" id="IPR029069">
    <property type="entry name" value="HotDog_dom_sf"/>
</dbReference>
<keyword evidence="3" id="KW-1185">Reference proteome</keyword>
<dbReference type="Proteomes" id="UP000236732">
    <property type="component" value="Unassembled WGS sequence"/>
</dbReference>
<gene>
    <name evidence="2" type="ORF">SAMN05444920_10966</name>
</gene>
<reference evidence="2 3" key="1">
    <citation type="submission" date="2016-10" db="EMBL/GenBank/DDBJ databases">
        <authorList>
            <person name="de Groot N.N."/>
        </authorList>
    </citation>
    <scope>NUCLEOTIDE SEQUENCE [LARGE SCALE GENOMIC DNA]</scope>
    <source>
        <strain evidence="2 3">CGMCC 4.7037</strain>
    </source>
</reference>
<name>A0A1H6ECA3_9ACTN</name>
<evidence type="ECO:0000259" key="1">
    <source>
        <dbReference type="Pfam" id="PF03756"/>
    </source>
</evidence>
<dbReference type="SUPFAM" id="SSF54637">
    <property type="entry name" value="Thioesterase/thiol ester dehydrase-isomerase"/>
    <property type="match status" value="1"/>
</dbReference>
<dbReference type="Pfam" id="PF03756">
    <property type="entry name" value="AfsA"/>
    <property type="match status" value="1"/>
</dbReference>
<sequence>MSESQWVIGECFTRATVQPRLTTAARLRERLRAERPSVDEPLRLRPGLGVDPGEWSDLCDDLAKRYGDAVLPQGEPASAVPRDRVLKHARDNVVVGDAWAEGECFSGWLAVANDTEMIRDHTAEQQHIPGMLLIEAAIQLVTWAVSELYPVDADRPPYYAVMHGCSFEFHRFAFPLPTRLHGRIFPSGEVEEGKIPLRAEAEIEQAGQVCGAARFELHAFDPELVFAIEDGQAASALDRLSAQDDLSAPDLPAQDGGAR</sequence>
<dbReference type="RefSeq" id="WP_200824317.1">
    <property type="nucleotide sequence ID" value="NZ_FNVT01000009.1"/>
</dbReference>